<dbReference type="InterPro" id="IPR000618">
    <property type="entry name" value="Insect_cuticle"/>
</dbReference>
<accession>A0AAW0XKQ2</accession>
<feature type="chain" id="PRO_5043486166" description="Cuticle protein" evidence="3">
    <location>
        <begin position="18"/>
        <end position="102"/>
    </location>
</feature>
<dbReference type="GO" id="GO:0042302">
    <property type="term" value="F:structural constituent of cuticle"/>
    <property type="evidence" value="ECO:0007669"/>
    <property type="project" value="UniProtKB-UniRule"/>
</dbReference>
<organism evidence="4 5">
    <name type="scientific">Cherax quadricarinatus</name>
    <name type="common">Australian red claw crayfish</name>
    <dbReference type="NCBI Taxonomy" id="27406"/>
    <lineage>
        <taxon>Eukaryota</taxon>
        <taxon>Metazoa</taxon>
        <taxon>Ecdysozoa</taxon>
        <taxon>Arthropoda</taxon>
        <taxon>Crustacea</taxon>
        <taxon>Multicrustacea</taxon>
        <taxon>Malacostraca</taxon>
        <taxon>Eumalacostraca</taxon>
        <taxon>Eucarida</taxon>
        <taxon>Decapoda</taxon>
        <taxon>Pleocyemata</taxon>
        <taxon>Astacidea</taxon>
        <taxon>Parastacoidea</taxon>
        <taxon>Parastacidae</taxon>
        <taxon>Cherax</taxon>
    </lineage>
</organism>
<feature type="signal peptide" evidence="3">
    <location>
        <begin position="1"/>
        <end position="17"/>
    </location>
</feature>
<dbReference type="PANTHER" id="PTHR12236:SF79">
    <property type="entry name" value="CUTICULAR PROTEIN 50CB-RELATED"/>
    <property type="match status" value="1"/>
</dbReference>
<gene>
    <name evidence="4" type="ORF">OTU49_001130</name>
</gene>
<comment type="caution">
    <text evidence="4">The sequence shown here is derived from an EMBL/GenBank/DDBJ whole genome shotgun (WGS) entry which is preliminary data.</text>
</comment>
<dbReference type="Proteomes" id="UP001445076">
    <property type="component" value="Unassembled WGS sequence"/>
</dbReference>
<dbReference type="PROSITE" id="PS00233">
    <property type="entry name" value="CHIT_BIND_RR_1"/>
    <property type="match status" value="1"/>
</dbReference>
<dbReference type="GO" id="GO:0031012">
    <property type="term" value="C:extracellular matrix"/>
    <property type="evidence" value="ECO:0007669"/>
    <property type="project" value="TreeGrafter"/>
</dbReference>
<dbReference type="GO" id="GO:0005615">
    <property type="term" value="C:extracellular space"/>
    <property type="evidence" value="ECO:0007669"/>
    <property type="project" value="TreeGrafter"/>
</dbReference>
<dbReference type="InterPro" id="IPR051217">
    <property type="entry name" value="Insect_Cuticle_Struc_Prot"/>
</dbReference>
<dbReference type="AlphaFoldDB" id="A0AAW0XKQ2"/>
<name>A0AAW0XKQ2_CHEQU</name>
<keyword evidence="3" id="KW-0732">Signal</keyword>
<keyword evidence="5" id="KW-1185">Reference proteome</keyword>
<proteinExistence type="predicted"/>
<evidence type="ECO:0000313" key="4">
    <source>
        <dbReference type="EMBL" id="KAK8743555.1"/>
    </source>
</evidence>
<dbReference type="PROSITE" id="PS51155">
    <property type="entry name" value="CHIT_BIND_RR_2"/>
    <property type="match status" value="1"/>
</dbReference>
<dbReference type="InterPro" id="IPR031311">
    <property type="entry name" value="CHIT_BIND_RR_consensus"/>
</dbReference>
<dbReference type="EMBL" id="JARKIK010000024">
    <property type="protein sequence ID" value="KAK8743555.1"/>
    <property type="molecule type" value="Genomic_DNA"/>
</dbReference>
<dbReference type="PANTHER" id="PTHR12236">
    <property type="entry name" value="STRUCTURAL CONTITUENT OF CUTICLE"/>
    <property type="match status" value="1"/>
</dbReference>
<dbReference type="Pfam" id="PF00379">
    <property type="entry name" value="Chitin_bind_4"/>
    <property type="match status" value="1"/>
</dbReference>
<protein>
    <recommendedName>
        <fullName evidence="6">Cuticle protein</fullName>
    </recommendedName>
</protein>
<sequence>MFTSVVLMSMLVAAGVALPGGYQQISYAPIPYNFNYGVNAGATNFGQEESGNGGNAKGSYWVQLPDGRLERVDYWADGSGYHATVSFEGTAKHPSYTPSYGY</sequence>
<evidence type="ECO:0000256" key="2">
    <source>
        <dbReference type="PROSITE-ProRule" id="PRU00497"/>
    </source>
</evidence>
<evidence type="ECO:0000256" key="3">
    <source>
        <dbReference type="SAM" id="SignalP"/>
    </source>
</evidence>
<evidence type="ECO:0008006" key="6">
    <source>
        <dbReference type="Google" id="ProtNLM"/>
    </source>
</evidence>
<reference evidence="4 5" key="1">
    <citation type="journal article" date="2024" name="BMC Genomics">
        <title>Genome assembly of redclaw crayfish (Cherax quadricarinatus) provides insights into its immune adaptation and hypoxia tolerance.</title>
        <authorList>
            <person name="Liu Z."/>
            <person name="Zheng J."/>
            <person name="Li H."/>
            <person name="Fang K."/>
            <person name="Wang S."/>
            <person name="He J."/>
            <person name="Zhou D."/>
            <person name="Weng S."/>
            <person name="Chi M."/>
            <person name="Gu Z."/>
            <person name="He J."/>
            <person name="Li F."/>
            <person name="Wang M."/>
        </authorList>
    </citation>
    <scope>NUCLEOTIDE SEQUENCE [LARGE SCALE GENOMIC DNA]</scope>
    <source>
        <strain evidence="4">ZL_2023a</strain>
    </source>
</reference>
<evidence type="ECO:0000256" key="1">
    <source>
        <dbReference type="ARBA" id="ARBA00022460"/>
    </source>
</evidence>
<keyword evidence="1 2" id="KW-0193">Cuticle</keyword>
<evidence type="ECO:0000313" key="5">
    <source>
        <dbReference type="Proteomes" id="UP001445076"/>
    </source>
</evidence>